<comment type="similarity">
    <text evidence="2">Belongs to the MTB12 family.</text>
</comment>
<dbReference type="EMBL" id="JAODWD010000004">
    <property type="protein sequence ID" value="MCT7660102.1"/>
    <property type="molecule type" value="Genomic_DNA"/>
</dbReference>
<keyword evidence="6" id="KW-1185">Reference proteome</keyword>
<feature type="signal peptide" evidence="3">
    <location>
        <begin position="1"/>
        <end position="33"/>
    </location>
</feature>
<comment type="caution">
    <text evidence="5">The sequence shown here is derived from an EMBL/GenBank/DDBJ whole genome shotgun (WGS) entry which is preliminary data.</text>
</comment>
<keyword evidence="1 3" id="KW-0732">Signal</keyword>
<feature type="chain" id="PRO_5045287966" description="Low molecular weight antigen MTB12-like C-terminal domain-containing protein" evidence="3">
    <location>
        <begin position="34"/>
        <end position="161"/>
    </location>
</feature>
<accession>A0ABT2MCV2</accession>
<organism evidence="5 6">
    <name type="scientific">Mycobacterium deserti</name>
    <dbReference type="NCBI Taxonomy" id="2978347"/>
    <lineage>
        <taxon>Bacteria</taxon>
        <taxon>Bacillati</taxon>
        <taxon>Actinomycetota</taxon>
        <taxon>Actinomycetes</taxon>
        <taxon>Mycobacteriales</taxon>
        <taxon>Mycobacteriaceae</taxon>
        <taxon>Mycobacterium</taxon>
    </lineage>
</organism>
<protein>
    <recommendedName>
        <fullName evidence="4">Low molecular weight antigen MTB12-like C-terminal domain-containing protein</fullName>
    </recommendedName>
</protein>
<sequence>MTLKTLVTGVAAIGVVGAAAAGVTSLVSPAVSAAPAVQSVVWDTPMPLQPMPCNVTPDQLRSVIDGLLAPGVPARTGKSDLVEGGVGFSDGALADRAIKKAYANGSLPVAYDVSAPVCNGPTVSATLSAKGQTMNAAFVPGGRFGWSLSRASATQALSLFG</sequence>
<dbReference type="InterPro" id="IPR058644">
    <property type="entry name" value="Mtb12-like_C"/>
</dbReference>
<reference evidence="6" key="1">
    <citation type="submission" date="2023-07" db="EMBL/GenBank/DDBJ databases">
        <authorList>
            <person name="Deng Y."/>
            <person name="Zhang Y.-Q."/>
        </authorList>
    </citation>
    <scope>NUCLEOTIDE SEQUENCE [LARGE SCALE GENOMIC DNA]</scope>
    <source>
        <strain evidence="6">CPCC 205710</strain>
    </source>
</reference>
<name>A0ABT2MCV2_9MYCO</name>
<evidence type="ECO:0000256" key="2">
    <source>
        <dbReference type="ARBA" id="ARBA00093774"/>
    </source>
</evidence>
<dbReference type="RefSeq" id="WP_260994172.1">
    <property type="nucleotide sequence ID" value="NZ_JAODWD010000004.1"/>
</dbReference>
<dbReference type="Pfam" id="PF26580">
    <property type="entry name" value="Mtb12_C"/>
    <property type="match status" value="1"/>
</dbReference>
<evidence type="ECO:0000313" key="5">
    <source>
        <dbReference type="EMBL" id="MCT7660102.1"/>
    </source>
</evidence>
<evidence type="ECO:0000256" key="3">
    <source>
        <dbReference type="SAM" id="SignalP"/>
    </source>
</evidence>
<evidence type="ECO:0000259" key="4">
    <source>
        <dbReference type="Pfam" id="PF26580"/>
    </source>
</evidence>
<gene>
    <name evidence="5" type="ORF">N4S67_16925</name>
</gene>
<feature type="domain" description="Low molecular weight antigen MTB12-like C-terminal" evidence="4">
    <location>
        <begin position="56"/>
        <end position="159"/>
    </location>
</feature>
<proteinExistence type="inferred from homology"/>
<dbReference type="Proteomes" id="UP001206639">
    <property type="component" value="Unassembled WGS sequence"/>
</dbReference>
<evidence type="ECO:0000313" key="6">
    <source>
        <dbReference type="Proteomes" id="UP001206639"/>
    </source>
</evidence>
<evidence type="ECO:0000256" key="1">
    <source>
        <dbReference type="ARBA" id="ARBA00022729"/>
    </source>
</evidence>